<dbReference type="Proteomes" id="UP001596011">
    <property type="component" value="Unassembled WGS sequence"/>
</dbReference>
<dbReference type="NCBIfam" id="TIGR01764">
    <property type="entry name" value="excise"/>
    <property type="match status" value="1"/>
</dbReference>
<keyword evidence="3" id="KW-1185">Reference proteome</keyword>
<dbReference type="InterPro" id="IPR041657">
    <property type="entry name" value="HTH_17"/>
</dbReference>
<evidence type="ECO:0000313" key="2">
    <source>
        <dbReference type="EMBL" id="MFC4627331.1"/>
    </source>
</evidence>
<sequence>MSSLEITPESDDEWEQVIRRHLAAGERAHVTFERPSMTPAELADSIGVSRATIQRRILAGEIRSERRGNRHRIPLHEVERFRHAYVREMAADLAADF</sequence>
<dbReference type="InterPro" id="IPR010093">
    <property type="entry name" value="SinI_DNA-bd"/>
</dbReference>
<feature type="domain" description="Helix-turn-helix" evidence="1">
    <location>
        <begin position="37"/>
        <end position="81"/>
    </location>
</feature>
<dbReference type="EMBL" id="JBHSFI010000002">
    <property type="protein sequence ID" value="MFC4627331.1"/>
    <property type="molecule type" value="Genomic_DNA"/>
</dbReference>
<dbReference type="Pfam" id="PF12728">
    <property type="entry name" value="HTH_17"/>
    <property type="match status" value="1"/>
</dbReference>
<dbReference type="InterPro" id="IPR009061">
    <property type="entry name" value="DNA-bd_dom_put_sf"/>
</dbReference>
<proteinExistence type="predicted"/>
<evidence type="ECO:0000313" key="3">
    <source>
        <dbReference type="Proteomes" id="UP001596011"/>
    </source>
</evidence>
<protein>
    <submittedName>
        <fullName evidence="2">Helix-turn-helix domain-containing protein</fullName>
    </submittedName>
</protein>
<name>A0ABV9HE04_9MICO</name>
<gene>
    <name evidence="2" type="ORF">ACFO6V_03740</name>
</gene>
<reference evidence="3" key="1">
    <citation type="journal article" date="2019" name="Int. J. Syst. Evol. Microbiol.">
        <title>The Global Catalogue of Microorganisms (GCM) 10K type strain sequencing project: providing services to taxonomists for standard genome sequencing and annotation.</title>
        <authorList>
            <consortium name="The Broad Institute Genomics Platform"/>
            <consortium name="The Broad Institute Genome Sequencing Center for Infectious Disease"/>
            <person name="Wu L."/>
            <person name="Ma J."/>
        </authorList>
    </citation>
    <scope>NUCLEOTIDE SEQUENCE [LARGE SCALE GENOMIC DNA]</scope>
    <source>
        <strain evidence="3">CCUG 42722</strain>
    </source>
</reference>
<accession>A0ABV9HE04</accession>
<comment type="caution">
    <text evidence="2">The sequence shown here is derived from an EMBL/GenBank/DDBJ whole genome shotgun (WGS) entry which is preliminary data.</text>
</comment>
<evidence type="ECO:0000259" key="1">
    <source>
        <dbReference type="Pfam" id="PF12728"/>
    </source>
</evidence>
<organism evidence="2 3">
    <name type="scientific">Promicromonospora alba</name>
    <dbReference type="NCBI Taxonomy" id="1616110"/>
    <lineage>
        <taxon>Bacteria</taxon>
        <taxon>Bacillati</taxon>
        <taxon>Actinomycetota</taxon>
        <taxon>Actinomycetes</taxon>
        <taxon>Micrococcales</taxon>
        <taxon>Promicromonosporaceae</taxon>
        <taxon>Promicromonospora</taxon>
    </lineage>
</organism>
<dbReference type="SUPFAM" id="SSF46955">
    <property type="entry name" value="Putative DNA-binding domain"/>
    <property type="match status" value="1"/>
</dbReference>
<dbReference type="RefSeq" id="WP_377132369.1">
    <property type="nucleotide sequence ID" value="NZ_JBHSFI010000002.1"/>
</dbReference>